<comment type="caution">
    <text evidence="2">The sequence shown here is derived from an EMBL/GenBank/DDBJ whole genome shotgun (WGS) entry which is preliminary data.</text>
</comment>
<proteinExistence type="predicted"/>
<accession>A0A9W8MID5</accession>
<feature type="region of interest" description="Disordered" evidence="1">
    <location>
        <begin position="179"/>
        <end position="214"/>
    </location>
</feature>
<keyword evidence="3" id="KW-1185">Reference proteome</keyword>
<evidence type="ECO:0000313" key="3">
    <source>
        <dbReference type="Proteomes" id="UP001140091"/>
    </source>
</evidence>
<reference evidence="2" key="1">
    <citation type="submission" date="2022-06" db="EMBL/GenBank/DDBJ databases">
        <title>Genome Sequence of Candolleomyces eurysporus.</title>
        <authorList>
            <person name="Buettner E."/>
        </authorList>
    </citation>
    <scope>NUCLEOTIDE SEQUENCE</scope>
    <source>
        <strain evidence="2">VTCC 930004</strain>
    </source>
</reference>
<sequence length="471" mass="52923">MKTTLTSLAPELIEEICAQVRAAIQGYIGEHSMVFRYARVLRIRFGSNSGTSNKEGWKQIKMPGMSDSFLVPILSAFQLVRSAEWIVESPDPCPQIIDALSTLPALTTLILHFNGSPFHDISLIKLDHLQRLSVSNTKDARFTEDLFTQISQYMETKATLTHVSIETAAPGLRFPFPAQPRQPAPASIEAPNAQPDSVIDADTAPPPTQQTPSSSIQFLRIHGCGFRFKSRPHLSTLTTLEIYHNQIPTNASIWTILQNANVKLKRIVVDSVPLPLLTYLKSYAGLEKLAISIPAASRNHHNHQWEWDHMNGHVDRSDFYEKVIGRHHDTLESLSLYKFSPVGDWDARMDADVETLLRCSRLSTLSIDFDVSDLSKVSIRLSNLLSTALQFDDLRLLAINWVTTQNKDISLERWGLERNIVEYHIPRQAAFKISTGLNLFEPRVKGDGKRRWQQVTIKAGGDIAMGLGWVL</sequence>
<dbReference type="OrthoDB" id="3541472at2759"/>
<dbReference type="SUPFAM" id="SSF52047">
    <property type="entry name" value="RNI-like"/>
    <property type="match status" value="1"/>
</dbReference>
<organism evidence="2 3">
    <name type="scientific">Candolleomyces eurysporus</name>
    <dbReference type="NCBI Taxonomy" id="2828524"/>
    <lineage>
        <taxon>Eukaryota</taxon>
        <taxon>Fungi</taxon>
        <taxon>Dikarya</taxon>
        <taxon>Basidiomycota</taxon>
        <taxon>Agaricomycotina</taxon>
        <taxon>Agaricomycetes</taxon>
        <taxon>Agaricomycetidae</taxon>
        <taxon>Agaricales</taxon>
        <taxon>Agaricineae</taxon>
        <taxon>Psathyrellaceae</taxon>
        <taxon>Candolleomyces</taxon>
    </lineage>
</organism>
<dbReference type="Proteomes" id="UP001140091">
    <property type="component" value="Unassembled WGS sequence"/>
</dbReference>
<protein>
    <submittedName>
        <fullName evidence="2">Uncharacterized protein</fullName>
    </submittedName>
</protein>
<name>A0A9W8MID5_9AGAR</name>
<dbReference type="Gene3D" id="3.80.10.10">
    <property type="entry name" value="Ribonuclease Inhibitor"/>
    <property type="match status" value="1"/>
</dbReference>
<feature type="non-terminal residue" evidence="2">
    <location>
        <position position="1"/>
    </location>
</feature>
<dbReference type="InterPro" id="IPR032675">
    <property type="entry name" value="LRR_dom_sf"/>
</dbReference>
<dbReference type="AlphaFoldDB" id="A0A9W8MID5"/>
<evidence type="ECO:0000313" key="2">
    <source>
        <dbReference type="EMBL" id="KAJ2930128.1"/>
    </source>
</evidence>
<dbReference type="EMBL" id="JANBPK010000848">
    <property type="protein sequence ID" value="KAJ2930128.1"/>
    <property type="molecule type" value="Genomic_DNA"/>
</dbReference>
<evidence type="ECO:0000256" key="1">
    <source>
        <dbReference type="SAM" id="MobiDB-lite"/>
    </source>
</evidence>
<gene>
    <name evidence="2" type="ORF">H1R20_g6938</name>
</gene>